<feature type="compositionally biased region" description="Low complexity" evidence="1">
    <location>
        <begin position="226"/>
        <end position="241"/>
    </location>
</feature>
<sequence length="250" mass="27368">MDLAEQLRTFYAGRDGRRDARIVAGIVAPTVRREANTRFLAMGYPRPLLAGLSPDKFERAVMLSSCGVPQRHWPRRGANCAVAGYADDLPFSGAMFDQVLMVHALEHGDPRAILHEAERVLAPAGDLILIVPNRAGLWTHFETTPFGLGRPFGRGELRRLLWDGGFEPISWKTALVAPPVAGLRWMDGLLGRAVPRLGGIHFVLARKSGGPAAARVRSASERARRPGLVPAAPVAARAMPSRRPRDLRQR</sequence>
<gene>
    <name evidence="3" type="ORF">C725_1434</name>
</gene>
<dbReference type="GO" id="GO:0016787">
    <property type="term" value="F:hydrolase activity"/>
    <property type="evidence" value="ECO:0007669"/>
    <property type="project" value="UniProtKB-KW"/>
</dbReference>
<dbReference type="Pfam" id="PF08241">
    <property type="entry name" value="Methyltransf_11"/>
    <property type="match status" value="1"/>
</dbReference>
<dbReference type="AlphaFoldDB" id="M2U697"/>
<accession>M2U697</accession>
<name>M2U697_9SPHN</name>
<organism evidence="3 4">
    <name type="scientific">Pacificimonas flava</name>
    <dbReference type="NCBI Taxonomy" id="1234595"/>
    <lineage>
        <taxon>Bacteria</taxon>
        <taxon>Pseudomonadati</taxon>
        <taxon>Pseudomonadota</taxon>
        <taxon>Alphaproteobacteria</taxon>
        <taxon>Sphingomonadales</taxon>
        <taxon>Sphingosinicellaceae</taxon>
        <taxon>Pacificimonas</taxon>
    </lineage>
</organism>
<dbReference type="SUPFAM" id="SSF53335">
    <property type="entry name" value="S-adenosyl-L-methionine-dependent methyltransferases"/>
    <property type="match status" value="1"/>
</dbReference>
<dbReference type="OrthoDB" id="9800231at2"/>
<feature type="domain" description="Methyltransferase type 11" evidence="2">
    <location>
        <begin position="82"/>
        <end position="128"/>
    </location>
</feature>
<dbReference type="InterPro" id="IPR013216">
    <property type="entry name" value="Methyltransf_11"/>
</dbReference>
<keyword evidence="3" id="KW-0489">Methyltransferase</keyword>
<feature type="region of interest" description="Disordered" evidence="1">
    <location>
        <begin position="216"/>
        <end position="250"/>
    </location>
</feature>
<dbReference type="Proteomes" id="UP000011717">
    <property type="component" value="Unassembled WGS sequence"/>
</dbReference>
<protein>
    <submittedName>
        <fullName evidence="3">SAM-dependent methyltransferase 2, in cluster with Hydroxyacylglutathione hydrolase</fullName>
    </submittedName>
</protein>
<evidence type="ECO:0000256" key="1">
    <source>
        <dbReference type="SAM" id="MobiDB-lite"/>
    </source>
</evidence>
<keyword evidence="3" id="KW-0378">Hydrolase</keyword>
<proteinExistence type="predicted"/>
<evidence type="ECO:0000313" key="3">
    <source>
        <dbReference type="EMBL" id="EMD83533.1"/>
    </source>
</evidence>
<reference evidence="3 4" key="1">
    <citation type="journal article" date="2013" name="Genome Announc.">
        <title>Draft Genome Sequence of Strain JLT2015T, Belonging to the Family Sphingomonadaceae of the Alphaproteobacteria.</title>
        <authorList>
            <person name="Tang K."/>
            <person name="Liu K."/>
            <person name="Li S."/>
            <person name="Jiao N."/>
        </authorList>
    </citation>
    <scope>NUCLEOTIDE SEQUENCE [LARGE SCALE GENOMIC DNA]</scope>
    <source>
        <strain evidence="3 4">JLT2015</strain>
    </source>
</reference>
<evidence type="ECO:0000259" key="2">
    <source>
        <dbReference type="Pfam" id="PF08241"/>
    </source>
</evidence>
<dbReference type="GO" id="GO:0008757">
    <property type="term" value="F:S-adenosylmethionine-dependent methyltransferase activity"/>
    <property type="evidence" value="ECO:0007669"/>
    <property type="project" value="InterPro"/>
</dbReference>
<dbReference type="RefSeq" id="WP_008601340.1">
    <property type="nucleotide sequence ID" value="NZ_AMRV01000003.1"/>
</dbReference>
<dbReference type="EMBL" id="AMRV01000003">
    <property type="protein sequence ID" value="EMD83533.1"/>
    <property type="molecule type" value="Genomic_DNA"/>
</dbReference>
<comment type="caution">
    <text evidence="3">The sequence shown here is derived from an EMBL/GenBank/DDBJ whole genome shotgun (WGS) entry which is preliminary data.</text>
</comment>
<evidence type="ECO:0000313" key="4">
    <source>
        <dbReference type="Proteomes" id="UP000011717"/>
    </source>
</evidence>
<keyword evidence="4" id="KW-1185">Reference proteome</keyword>
<dbReference type="Gene3D" id="3.40.50.150">
    <property type="entry name" value="Vaccinia Virus protein VP39"/>
    <property type="match status" value="1"/>
</dbReference>
<keyword evidence="3" id="KW-0808">Transferase</keyword>
<dbReference type="InterPro" id="IPR029063">
    <property type="entry name" value="SAM-dependent_MTases_sf"/>
</dbReference>
<dbReference type="GO" id="GO:0032259">
    <property type="term" value="P:methylation"/>
    <property type="evidence" value="ECO:0007669"/>
    <property type="project" value="UniProtKB-KW"/>
</dbReference>